<organism evidence="4 5">
    <name type="scientific">Rufibacter quisquiliarum</name>
    <dbReference type="NCBI Taxonomy" id="1549639"/>
    <lineage>
        <taxon>Bacteria</taxon>
        <taxon>Pseudomonadati</taxon>
        <taxon>Bacteroidota</taxon>
        <taxon>Cytophagia</taxon>
        <taxon>Cytophagales</taxon>
        <taxon>Hymenobacteraceae</taxon>
        <taxon>Rufibacter</taxon>
    </lineage>
</organism>
<evidence type="ECO:0000256" key="2">
    <source>
        <dbReference type="PROSITE-ProRule" id="PRU00335"/>
    </source>
</evidence>
<feature type="domain" description="HTH tetR-type" evidence="3">
    <location>
        <begin position="1"/>
        <end position="61"/>
    </location>
</feature>
<dbReference type="SUPFAM" id="SSF48498">
    <property type="entry name" value="Tetracyclin repressor-like, C-terminal domain"/>
    <property type="match status" value="1"/>
</dbReference>
<dbReference type="AlphaFoldDB" id="A0A839GNB3"/>
<protein>
    <submittedName>
        <fullName evidence="4">AcrR family transcriptional regulator</fullName>
    </submittedName>
</protein>
<dbReference type="InterPro" id="IPR036271">
    <property type="entry name" value="Tet_transcr_reg_TetR-rel_C_sf"/>
</dbReference>
<dbReference type="PROSITE" id="PS50977">
    <property type="entry name" value="HTH_TETR_2"/>
    <property type="match status" value="1"/>
</dbReference>
<dbReference type="SUPFAM" id="SSF46689">
    <property type="entry name" value="Homeodomain-like"/>
    <property type="match status" value="1"/>
</dbReference>
<reference evidence="4 5" key="1">
    <citation type="submission" date="2020-08" db="EMBL/GenBank/DDBJ databases">
        <title>Genomic Encyclopedia of Type Strains, Phase IV (KMG-IV): sequencing the most valuable type-strain genomes for metagenomic binning, comparative biology and taxonomic classification.</title>
        <authorList>
            <person name="Goeker M."/>
        </authorList>
    </citation>
    <scope>NUCLEOTIDE SEQUENCE [LARGE SCALE GENOMIC DNA]</scope>
    <source>
        <strain evidence="4 5">DSM 29854</strain>
    </source>
</reference>
<evidence type="ECO:0000256" key="1">
    <source>
        <dbReference type="ARBA" id="ARBA00023125"/>
    </source>
</evidence>
<dbReference type="RefSeq" id="WP_066832840.1">
    <property type="nucleotide sequence ID" value="NZ_JACJIQ010000002.1"/>
</dbReference>
<dbReference type="Proteomes" id="UP000563094">
    <property type="component" value="Unassembled WGS sequence"/>
</dbReference>
<evidence type="ECO:0000313" key="4">
    <source>
        <dbReference type="EMBL" id="MBA9075918.1"/>
    </source>
</evidence>
<gene>
    <name evidence="4" type="ORF">FHS90_000620</name>
</gene>
<dbReference type="InterPro" id="IPR001647">
    <property type="entry name" value="HTH_TetR"/>
</dbReference>
<sequence length="202" mass="23786">MTFKQTILQELLTLIRQEGLSHLNEQEVVERVDISSATFNEFFQGMEDLVTQVVTFDLENRKQEHERLFRDEQSPLRRLLLVVQLGLETLRMTQPTVLKEIMEKYPNAWKLYWEHSDQYTKQLLHELLNEGVLAGELRRDINIQLVAKIMMEQLSMLINPVLFPPEQFDIAEVFRSVFLYYIRGLCTEAGMKTADNFFASLK</sequence>
<proteinExistence type="predicted"/>
<name>A0A839GNB3_9BACT</name>
<evidence type="ECO:0000259" key="3">
    <source>
        <dbReference type="PROSITE" id="PS50977"/>
    </source>
</evidence>
<dbReference type="Gene3D" id="1.10.357.10">
    <property type="entry name" value="Tetracycline Repressor, domain 2"/>
    <property type="match status" value="1"/>
</dbReference>
<evidence type="ECO:0000313" key="5">
    <source>
        <dbReference type="Proteomes" id="UP000563094"/>
    </source>
</evidence>
<keyword evidence="1 2" id="KW-0238">DNA-binding</keyword>
<dbReference type="InterPro" id="IPR009057">
    <property type="entry name" value="Homeodomain-like_sf"/>
</dbReference>
<comment type="caution">
    <text evidence="4">The sequence shown here is derived from an EMBL/GenBank/DDBJ whole genome shotgun (WGS) entry which is preliminary data.</text>
</comment>
<keyword evidence="5" id="KW-1185">Reference proteome</keyword>
<accession>A0A839GNB3</accession>
<dbReference type="EMBL" id="JACJIQ010000002">
    <property type="protein sequence ID" value="MBA9075918.1"/>
    <property type="molecule type" value="Genomic_DNA"/>
</dbReference>
<feature type="DNA-binding region" description="H-T-H motif" evidence="2">
    <location>
        <begin position="24"/>
        <end position="43"/>
    </location>
</feature>
<dbReference type="GO" id="GO:0003677">
    <property type="term" value="F:DNA binding"/>
    <property type="evidence" value="ECO:0007669"/>
    <property type="project" value="UniProtKB-UniRule"/>
</dbReference>